<reference evidence="2 3" key="1">
    <citation type="journal article" date="2021" name="Environ. Microbiol.">
        <title>Gene family expansions and transcriptome signatures uncover fungal adaptations to wood decay.</title>
        <authorList>
            <person name="Hage H."/>
            <person name="Miyauchi S."/>
            <person name="Viragh M."/>
            <person name="Drula E."/>
            <person name="Min B."/>
            <person name="Chaduli D."/>
            <person name="Navarro D."/>
            <person name="Favel A."/>
            <person name="Norest M."/>
            <person name="Lesage-Meessen L."/>
            <person name="Balint B."/>
            <person name="Merenyi Z."/>
            <person name="de Eugenio L."/>
            <person name="Morin E."/>
            <person name="Martinez A.T."/>
            <person name="Baldrian P."/>
            <person name="Stursova M."/>
            <person name="Martinez M.J."/>
            <person name="Novotny C."/>
            <person name="Magnuson J.K."/>
            <person name="Spatafora J.W."/>
            <person name="Maurice S."/>
            <person name="Pangilinan J."/>
            <person name="Andreopoulos W."/>
            <person name="LaButti K."/>
            <person name="Hundley H."/>
            <person name="Na H."/>
            <person name="Kuo A."/>
            <person name="Barry K."/>
            <person name="Lipzen A."/>
            <person name="Henrissat B."/>
            <person name="Riley R."/>
            <person name="Ahrendt S."/>
            <person name="Nagy L.G."/>
            <person name="Grigoriev I.V."/>
            <person name="Martin F."/>
            <person name="Rosso M.N."/>
        </authorList>
    </citation>
    <scope>NUCLEOTIDE SEQUENCE [LARGE SCALE GENOMIC DNA]</scope>
    <source>
        <strain evidence="2 3">CIRM-BRFM 1785</strain>
    </source>
</reference>
<accession>A0ABQ8JYK9</accession>
<name>A0ABQ8JYK9_9APHY</name>
<evidence type="ECO:0000313" key="2">
    <source>
        <dbReference type="EMBL" id="KAH9829107.1"/>
    </source>
</evidence>
<organism evidence="2 3">
    <name type="scientific">Rhodofomes roseus</name>
    <dbReference type="NCBI Taxonomy" id="34475"/>
    <lineage>
        <taxon>Eukaryota</taxon>
        <taxon>Fungi</taxon>
        <taxon>Dikarya</taxon>
        <taxon>Basidiomycota</taxon>
        <taxon>Agaricomycotina</taxon>
        <taxon>Agaricomycetes</taxon>
        <taxon>Polyporales</taxon>
        <taxon>Rhodofomes</taxon>
    </lineage>
</organism>
<proteinExistence type="predicted"/>
<evidence type="ECO:0000313" key="3">
    <source>
        <dbReference type="Proteomes" id="UP000814176"/>
    </source>
</evidence>
<dbReference type="RefSeq" id="XP_047772625.1">
    <property type="nucleotide sequence ID" value="XM_047925381.1"/>
</dbReference>
<sequence length="239" mass="26361">MGYDSITGHPRRPRNQRLARPHCVAGRAARQWTHDRCTVLDTMAHNILNNIRDGIAVEGRRDPRMEARSDTCKLRRRSGRPLNKPSISLRHIAESESSVTAMMSAVHFPSSVPLARPHTQGSAPHRWVSLRSRTCGAYCHTTGCPGTNVIVLQSPCFRSPHQVYPGLCFASAEGVPPSATTPLPPPRTHTPLLASSPPPIHLLIVYMIKTPFRVAATLPVPMPFKSESPCRLEARNRVA</sequence>
<dbReference type="EMBL" id="JADCUA010000043">
    <property type="protein sequence ID" value="KAH9829107.1"/>
    <property type="molecule type" value="Genomic_DNA"/>
</dbReference>
<evidence type="ECO:0000256" key="1">
    <source>
        <dbReference type="SAM" id="MobiDB-lite"/>
    </source>
</evidence>
<feature type="region of interest" description="Disordered" evidence="1">
    <location>
        <begin position="1"/>
        <end position="20"/>
    </location>
</feature>
<dbReference type="GeneID" id="72006113"/>
<comment type="caution">
    <text evidence="2">The sequence shown here is derived from an EMBL/GenBank/DDBJ whole genome shotgun (WGS) entry which is preliminary data.</text>
</comment>
<protein>
    <submittedName>
        <fullName evidence="2">Uncharacterized protein</fullName>
    </submittedName>
</protein>
<keyword evidence="3" id="KW-1185">Reference proteome</keyword>
<feature type="compositionally biased region" description="Basic residues" evidence="1">
    <location>
        <begin position="9"/>
        <end position="20"/>
    </location>
</feature>
<gene>
    <name evidence="2" type="ORF">C8Q71DRAFT_791771</name>
</gene>
<dbReference type="Proteomes" id="UP000814176">
    <property type="component" value="Unassembled WGS sequence"/>
</dbReference>